<evidence type="ECO:0000313" key="8">
    <source>
        <dbReference type="Proteomes" id="UP000006813"/>
    </source>
</evidence>
<gene>
    <name evidence="7" type="ORF">GW7_04202</name>
</gene>
<keyword evidence="2" id="KW-0808">Transferase</keyword>
<dbReference type="Gene3D" id="1.10.510.10">
    <property type="entry name" value="Transferase(Phosphotransferase) domain 1"/>
    <property type="match status" value="1"/>
</dbReference>
<dbReference type="AlphaFoldDB" id="G5BX28"/>
<dbReference type="SMART" id="SM00133">
    <property type="entry name" value="S_TK_X"/>
    <property type="match status" value="1"/>
</dbReference>
<evidence type="ECO:0000256" key="2">
    <source>
        <dbReference type="ARBA" id="ARBA00022679"/>
    </source>
</evidence>
<dbReference type="InParanoid" id="G5BX28"/>
<name>G5BX28_HETGA</name>
<evidence type="ECO:0000259" key="6">
    <source>
        <dbReference type="PROSITE" id="PS51285"/>
    </source>
</evidence>
<keyword evidence="5" id="KW-0067">ATP-binding</keyword>
<evidence type="ECO:0000256" key="1">
    <source>
        <dbReference type="ARBA" id="ARBA00022527"/>
    </source>
</evidence>
<dbReference type="GO" id="GO:0004674">
    <property type="term" value="F:protein serine/threonine kinase activity"/>
    <property type="evidence" value="ECO:0007669"/>
    <property type="project" value="UniProtKB-KW"/>
</dbReference>
<reference evidence="7 8" key="1">
    <citation type="journal article" date="2011" name="Nature">
        <title>Genome sequencing reveals insights into physiology and longevity of the naked mole rat.</title>
        <authorList>
            <person name="Kim E.B."/>
            <person name="Fang X."/>
            <person name="Fushan A.A."/>
            <person name="Huang Z."/>
            <person name="Lobanov A.V."/>
            <person name="Han L."/>
            <person name="Marino S.M."/>
            <person name="Sun X."/>
            <person name="Turanov A.A."/>
            <person name="Yang P."/>
            <person name="Yim S.H."/>
            <person name="Zhao X."/>
            <person name="Kasaikina M.V."/>
            <person name="Stoletzki N."/>
            <person name="Peng C."/>
            <person name="Polak P."/>
            <person name="Xiong Z."/>
            <person name="Kiezun A."/>
            <person name="Zhu Y."/>
            <person name="Chen Y."/>
            <person name="Kryukov G.V."/>
            <person name="Zhang Q."/>
            <person name="Peshkin L."/>
            <person name="Yang L."/>
            <person name="Bronson R.T."/>
            <person name="Buffenstein R."/>
            <person name="Wang B."/>
            <person name="Han C."/>
            <person name="Li Q."/>
            <person name="Chen L."/>
            <person name="Zhao W."/>
            <person name="Sunyaev S.R."/>
            <person name="Park T.J."/>
            <person name="Zhang G."/>
            <person name="Wang J."/>
            <person name="Gladyshev V.N."/>
        </authorList>
    </citation>
    <scope>NUCLEOTIDE SEQUENCE [LARGE SCALE GENOMIC DNA]</scope>
</reference>
<evidence type="ECO:0000256" key="3">
    <source>
        <dbReference type="ARBA" id="ARBA00022741"/>
    </source>
</evidence>
<keyword evidence="1" id="KW-0723">Serine/threonine-protein kinase</keyword>
<feature type="domain" description="AGC-kinase C-terminal" evidence="6">
    <location>
        <begin position="62"/>
        <end position="132"/>
    </location>
</feature>
<keyword evidence="3" id="KW-0547">Nucleotide-binding</keyword>
<organism evidence="7 8">
    <name type="scientific">Heterocephalus glaber</name>
    <name type="common">Naked mole rat</name>
    <dbReference type="NCBI Taxonomy" id="10181"/>
    <lineage>
        <taxon>Eukaryota</taxon>
        <taxon>Metazoa</taxon>
        <taxon>Chordata</taxon>
        <taxon>Craniata</taxon>
        <taxon>Vertebrata</taxon>
        <taxon>Euteleostomi</taxon>
        <taxon>Mammalia</taxon>
        <taxon>Eutheria</taxon>
        <taxon>Euarchontoglires</taxon>
        <taxon>Glires</taxon>
        <taxon>Rodentia</taxon>
        <taxon>Hystricomorpha</taxon>
        <taxon>Bathyergidae</taxon>
        <taxon>Heterocephalus</taxon>
    </lineage>
</organism>
<evidence type="ECO:0000256" key="5">
    <source>
        <dbReference type="ARBA" id="ARBA00022840"/>
    </source>
</evidence>
<evidence type="ECO:0000313" key="7">
    <source>
        <dbReference type="EMBL" id="EHB13839.1"/>
    </source>
</evidence>
<sequence>MAQAPAVQQPQWWRQGLAKGPEGSDLARIAVKKVQLHSAPQAKKLEKLGVGFADVQEHPFFQNVDWDMMEQKQVVPPFKPNISEGFGLNFDPEFTKEPVWLTPDDNDIMRELDGYEFAGFEYINHLTMYEEWVRSSFFNYTFCLLPFNAWKNLLPA</sequence>
<dbReference type="Pfam" id="PF00433">
    <property type="entry name" value="Pkinase_C"/>
    <property type="match status" value="1"/>
</dbReference>
<dbReference type="Gene3D" id="3.30.200.20">
    <property type="entry name" value="Phosphorylase Kinase, domain 1"/>
    <property type="match status" value="1"/>
</dbReference>
<dbReference type="STRING" id="10181.G5BX28"/>
<dbReference type="EMBL" id="JH172297">
    <property type="protein sequence ID" value="EHB13839.1"/>
    <property type="molecule type" value="Genomic_DNA"/>
</dbReference>
<accession>G5BX28</accession>
<protein>
    <submittedName>
        <fullName evidence="7">Protein kinase C iota type</fullName>
    </submittedName>
</protein>
<proteinExistence type="predicted"/>
<dbReference type="PROSITE" id="PS51285">
    <property type="entry name" value="AGC_KINASE_CTER"/>
    <property type="match status" value="1"/>
</dbReference>
<keyword evidence="4 7" id="KW-0418">Kinase</keyword>
<dbReference type="GO" id="GO:0005524">
    <property type="term" value="F:ATP binding"/>
    <property type="evidence" value="ECO:0007669"/>
    <property type="project" value="UniProtKB-KW"/>
</dbReference>
<evidence type="ECO:0000256" key="4">
    <source>
        <dbReference type="ARBA" id="ARBA00022777"/>
    </source>
</evidence>
<dbReference type="InterPro" id="IPR000961">
    <property type="entry name" value="AGC-kinase_C"/>
</dbReference>
<dbReference type="Proteomes" id="UP000006813">
    <property type="component" value="Unassembled WGS sequence"/>
</dbReference>
<dbReference type="PANTHER" id="PTHR24351">
    <property type="entry name" value="RIBOSOMAL PROTEIN S6 KINASE"/>
    <property type="match status" value="1"/>
</dbReference>
<dbReference type="InterPro" id="IPR017892">
    <property type="entry name" value="Pkinase_C"/>
</dbReference>